<sequence>MHGLLWFTPLPSSSYQFLVTYLDFLPVFRVFDSISTPHLASPYPTSSTSLPGPLLDDGSIVPDAARTHARRPRHATLLLRRSLTSAFHSTSLCPRRCGELERCRWEHCPPSARGYLSSNADTDTIPVQCMLQLPSAHLPADSARALSSLPPLLPCSPPNPPLPPLLECNKACAPRLRRIPADAAQLPGPLLLTNHSRPTRRTLSPALPPPLPPCPPPRTRAVRVSTLHHARTVPAHSLRLEAPPLACHRFAHCTRAAAAHARRSHDGPAQHIAAARPVSAPGPSSQSQHHTQSRFVRTTHRDTHARRPPPVFPPSTSATSAATSVCRVCTPCARAPYLSTTTSVHSTRLASPPPHRARNAQLLCQRRICADKPPALASNDTSGALRAAAAHSNCNACRVLNPPAPLLGFHCLAPRTHRPRTHVHAHRPRTHTHDTAASTSHPHVGTLRLPPSCRVGAHAHVHSPAHLSRTRAASTPAHLRLVLPRSTATPKPVPHTRTPPSPSPPYPRTTRTPLVGTRAHTHTLPPRINAVPSPPRSPLPSSHFRLARTPPLRTSTARADGHPRPPTPTSPTYPRPLTPHGLPTQNGYAASLAPSTSAASNYANSESGSRSVRSVATAPALSTFFLPSSNSFNPFSRSPPLGPRSRRFGLNLASPLITRKPPPNKCAPASRTTAVHLSPVHLLAVPHTRIAATTPHARAPPSPRTHATPASALCTSTSPRTPSNVTARRFAHAKSPPYPVARRRRAEGGRMRMCIRPPISAARTPHPHPRTSVSYCLHPALIPSRLKRDSGSRRWYTRTADITASPSPPTHRARNCREWPTNVHLNRQQARPSRSRTHAPHARPAAVATTRPFGTLRVRRLQQRRSWMQAEPFVALLHSLFKLNPQSLQILTPAGKLKSSATHLNSKQTRSPLRMQPPLLSESVSTPIAHARTLCIAVPPPFAYTSPFSIPTHPPWSTASTRPAPHSHSHPAPALARTRARRANSSHSRSRCILACTPCLHARTRALSRPRTRHPIPVHQSSPPPRTRTATSTAALHSHVSAQIRSLNGIAYGEGVTEAQRGAARREIQVLGEAERWTLLRMLEFNSTRKPQSCVYRAPDGKVVMYCKGTDSVVYARLAADHDPVLKEATRRDVEAFANNGPRTLCVAWRVLSQEEYSRWGRVYDSFISSSPPSFNCNNLFKLHIIPISTPWGGLLVVVLAVVVYNLHKHSTSSRTFLHSGSCNR</sequence>
<evidence type="ECO:0000313" key="6">
    <source>
        <dbReference type="Proteomes" id="UP001215598"/>
    </source>
</evidence>
<keyword evidence="4" id="KW-1133">Transmembrane helix</keyword>
<dbReference type="GO" id="GO:0000166">
    <property type="term" value="F:nucleotide binding"/>
    <property type="evidence" value="ECO:0007669"/>
    <property type="project" value="InterPro"/>
</dbReference>
<keyword evidence="4" id="KW-0472">Membrane</keyword>
<feature type="region of interest" description="Disordered" evidence="3">
    <location>
        <begin position="276"/>
        <end position="318"/>
    </location>
</feature>
<evidence type="ECO:0000313" key="5">
    <source>
        <dbReference type="EMBL" id="KAJ7758394.1"/>
    </source>
</evidence>
<name>A0AAD7NFC9_9AGAR</name>
<feature type="compositionally biased region" description="Pro residues" evidence="3">
    <location>
        <begin position="491"/>
        <end position="507"/>
    </location>
</feature>
<feature type="compositionally biased region" description="Pro residues" evidence="3">
    <location>
        <begin position="564"/>
        <end position="577"/>
    </location>
</feature>
<keyword evidence="2" id="KW-0813">Transport</keyword>
<dbReference type="Gene3D" id="3.40.1110.10">
    <property type="entry name" value="Calcium-transporting ATPase, cytoplasmic domain N"/>
    <property type="match status" value="1"/>
</dbReference>
<keyword evidence="6" id="KW-1185">Reference proteome</keyword>
<reference evidence="5" key="1">
    <citation type="submission" date="2023-03" db="EMBL/GenBank/DDBJ databases">
        <title>Massive genome expansion in bonnet fungi (Mycena s.s.) driven by repeated elements and novel gene families across ecological guilds.</title>
        <authorList>
            <consortium name="Lawrence Berkeley National Laboratory"/>
            <person name="Harder C.B."/>
            <person name="Miyauchi S."/>
            <person name="Viragh M."/>
            <person name="Kuo A."/>
            <person name="Thoen E."/>
            <person name="Andreopoulos B."/>
            <person name="Lu D."/>
            <person name="Skrede I."/>
            <person name="Drula E."/>
            <person name="Henrissat B."/>
            <person name="Morin E."/>
            <person name="Kohler A."/>
            <person name="Barry K."/>
            <person name="LaButti K."/>
            <person name="Morin E."/>
            <person name="Salamov A."/>
            <person name="Lipzen A."/>
            <person name="Mereny Z."/>
            <person name="Hegedus B."/>
            <person name="Baldrian P."/>
            <person name="Stursova M."/>
            <person name="Weitz H."/>
            <person name="Taylor A."/>
            <person name="Grigoriev I.V."/>
            <person name="Nagy L.G."/>
            <person name="Martin F."/>
            <person name="Kauserud H."/>
        </authorList>
    </citation>
    <scope>NUCLEOTIDE SEQUENCE</scope>
    <source>
        <strain evidence="5">CBHHK182m</strain>
    </source>
</reference>
<protein>
    <submittedName>
        <fullName evidence="5">Uncharacterized protein</fullName>
    </submittedName>
</protein>
<proteinExistence type="predicted"/>
<dbReference type="EMBL" id="JARKIB010000042">
    <property type="protein sequence ID" value="KAJ7758394.1"/>
    <property type="molecule type" value="Genomic_DNA"/>
</dbReference>
<feature type="compositionally biased region" description="Low complexity" evidence="3">
    <location>
        <begin position="963"/>
        <end position="977"/>
    </location>
</feature>
<dbReference type="PANTHER" id="PTHR24092:SF180">
    <property type="entry name" value="PHOSPHOLIPID-TRANSPORTING ATPASE DNF1-RELATED"/>
    <property type="match status" value="1"/>
</dbReference>
<dbReference type="PANTHER" id="PTHR24092">
    <property type="entry name" value="PROBABLE PHOSPHOLIPID-TRANSPORTING ATPASE"/>
    <property type="match status" value="1"/>
</dbReference>
<dbReference type="GO" id="GO:0005886">
    <property type="term" value="C:plasma membrane"/>
    <property type="evidence" value="ECO:0007669"/>
    <property type="project" value="TreeGrafter"/>
</dbReference>
<feature type="region of interest" description="Disordered" evidence="3">
    <location>
        <begin position="1010"/>
        <end position="1029"/>
    </location>
</feature>
<organism evidence="5 6">
    <name type="scientific">Mycena metata</name>
    <dbReference type="NCBI Taxonomy" id="1033252"/>
    <lineage>
        <taxon>Eukaryota</taxon>
        <taxon>Fungi</taxon>
        <taxon>Dikarya</taxon>
        <taxon>Basidiomycota</taxon>
        <taxon>Agaricomycotina</taxon>
        <taxon>Agaricomycetes</taxon>
        <taxon>Agaricomycetidae</taxon>
        <taxon>Agaricales</taxon>
        <taxon>Marasmiineae</taxon>
        <taxon>Mycenaceae</taxon>
        <taxon>Mycena</taxon>
    </lineage>
</organism>
<evidence type="ECO:0000256" key="2">
    <source>
        <dbReference type="ARBA" id="ARBA00022448"/>
    </source>
</evidence>
<feature type="compositionally biased region" description="Polar residues" evidence="3">
    <location>
        <begin position="282"/>
        <end position="296"/>
    </location>
</feature>
<dbReference type="Proteomes" id="UP001215598">
    <property type="component" value="Unassembled WGS sequence"/>
</dbReference>
<dbReference type="Pfam" id="PF13246">
    <property type="entry name" value="Cation_ATPase"/>
    <property type="match status" value="1"/>
</dbReference>
<feature type="compositionally biased region" description="Polar residues" evidence="3">
    <location>
        <begin position="713"/>
        <end position="725"/>
    </location>
</feature>
<gene>
    <name evidence="5" type="ORF">B0H16DRAFT_1720993</name>
</gene>
<dbReference type="GO" id="GO:0140326">
    <property type="term" value="F:ATPase-coupled intramembrane lipid transporter activity"/>
    <property type="evidence" value="ECO:0007669"/>
    <property type="project" value="TreeGrafter"/>
</dbReference>
<dbReference type="SUPFAM" id="SSF81660">
    <property type="entry name" value="Metal cation-transporting ATPase, ATP-binding domain N"/>
    <property type="match status" value="1"/>
</dbReference>
<accession>A0AAD7NFC9</accession>
<evidence type="ECO:0000256" key="3">
    <source>
        <dbReference type="SAM" id="MobiDB-lite"/>
    </source>
</evidence>
<feature type="region of interest" description="Disordered" evidence="3">
    <location>
        <begin position="188"/>
        <end position="216"/>
    </location>
</feature>
<dbReference type="AlphaFoldDB" id="A0AAD7NFC9"/>
<feature type="compositionally biased region" description="Pro residues" evidence="3">
    <location>
        <begin position="206"/>
        <end position="216"/>
    </location>
</feature>
<dbReference type="GO" id="GO:0045332">
    <property type="term" value="P:phospholipid translocation"/>
    <property type="evidence" value="ECO:0007669"/>
    <property type="project" value="TreeGrafter"/>
</dbReference>
<feature type="region of interest" description="Disordered" evidence="3">
    <location>
        <begin position="483"/>
        <end position="590"/>
    </location>
</feature>
<keyword evidence="4" id="KW-0812">Transmembrane</keyword>
<feature type="region of interest" description="Disordered" evidence="3">
    <location>
        <begin position="694"/>
        <end position="725"/>
    </location>
</feature>
<dbReference type="InterPro" id="IPR023299">
    <property type="entry name" value="ATPase_P-typ_cyto_dom_N"/>
</dbReference>
<evidence type="ECO:0000256" key="1">
    <source>
        <dbReference type="ARBA" id="ARBA00004308"/>
    </source>
</evidence>
<feature type="region of interest" description="Disordered" evidence="3">
    <location>
        <begin position="955"/>
        <end position="986"/>
    </location>
</feature>
<evidence type="ECO:0000256" key="4">
    <source>
        <dbReference type="SAM" id="Phobius"/>
    </source>
</evidence>
<feature type="transmembrane region" description="Helical" evidence="4">
    <location>
        <begin position="1185"/>
        <end position="1207"/>
    </location>
</feature>
<comment type="caution">
    <text evidence="5">The sequence shown here is derived from an EMBL/GenBank/DDBJ whole genome shotgun (WGS) entry which is preliminary data.</text>
</comment>
<feature type="region of interest" description="Disordered" evidence="3">
    <location>
        <begin position="827"/>
        <end position="846"/>
    </location>
</feature>
<comment type="subcellular location">
    <subcellularLocation>
        <location evidence="1">Endomembrane system</location>
    </subcellularLocation>
</comment>